<dbReference type="SUPFAM" id="SSF54928">
    <property type="entry name" value="RNA-binding domain, RBD"/>
    <property type="match status" value="1"/>
</dbReference>
<feature type="compositionally biased region" description="Basic and acidic residues" evidence="3">
    <location>
        <begin position="621"/>
        <end position="638"/>
    </location>
</feature>
<evidence type="ECO:0000256" key="3">
    <source>
        <dbReference type="SAM" id="MobiDB-lite"/>
    </source>
</evidence>
<dbReference type="PANTHER" id="PTHR48029:SF1">
    <property type="entry name" value="NUCLEOLAR PROTEIN 8"/>
    <property type="match status" value="1"/>
</dbReference>
<dbReference type="Proteomes" id="UP001153365">
    <property type="component" value="Unassembled WGS sequence"/>
</dbReference>
<gene>
    <name evidence="5" type="ORF">PPACK8108_LOCUS9725</name>
</gene>
<dbReference type="PROSITE" id="PS50102">
    <property type="entry name" value="RRM"/>
    <property type="match status" value="1"/>
</dbReference>
<feature type="region of interest" description="Disordered" evidence="3">
    <location>
        <begin position="810"/>
        <end position="829"/>
    </location>
</feature>
<proteinExistence type="predicted"/>
<feature type="domain" description="RRM" evidence="4">
    <location>
        <begin position="14"/>
        <end position="94"/>
    </location>
</feature>
<evidence type="ECO:0000256" key="2">
    <source>
        <dbReference type="PROSITE-ProRule" id="PRU00176"/>
    </source>
</evidence>
<evidence type="ECO:0000313" key="6">
    <source>
        <dbReference type="Proteomes" id="UP001153365"/>
    </source>
</evidence>
<name>A0AAV0B1L9_PHAPC</name>
<feature type="compositionally biased region" description="Basic and acidic residues" evidence="3">
    <location>
        <begin position="728"/>
        <end position="752"/>
    </location>
</feature>
<evidence type="ECO:0000259" key="4">
    <source>
        <dbReference type="PROSITE" id="PS50102"/>
    </source>
</evidence>
<feature type="region of interest" description="Disordered" evidence="3">
    <location>
        <begin position="465"/>
        <end position="503"/>
    </location>
</feature>
<feature type="compositionally biased region" description="Basic residues" evidence="3">
    <location>
        <begin position="140"/>
        <end position="149"/>
    </location>
</feature>
<feature type="region of interest" description="Disordered" evidence="3">
    <location>
        <begin position="107"/>
        <end position="149"/>
    </location>
</feature>
<feature type="compositionally biased region" description="Basic and acidic residues" evidence="3">
    <location>
        <begin position="492"/>
        <end position="502"/>
    </location>
</feature>
<dbReference type="EMBL" id="CALTRL010002132">
    <property type="protein sequence ID" value="CAH7674790.1"/>
    <property type="molecule type" value="Genomic_DNA"/>
</dbReference>
<feature type="compositionally biased region" description="Basic residues" evidence="3">
    <location>
        <begin position="897"/>
        <end position="914"/>
    </location>
</feature>
<dbReference type="AlphaFoldDB" id="A0AAV0B1L9"/>
<feature type="compositionally biased region" description="Basic residues" evidence="3">
    <location>
        <begin position="465"/>
        <end position="474"/>
    </location>
</feature>
<dbReference type="InterPro" id="IPR035979">
    <property type="entry name" value="RBD_domain_sf"/>
</dbReference>
<feature type="region of interest" description="Disordered" evidence="3">
    <location>
        <begin position="582"/>
        <end position="638"/>
    </location>
</feature>
<evidence type="ECO:0000256" key="1">
    <source>
        <dbReference type="ARBA" id="ARBA00022884"/>
    </source>
</evidence>
<feature type="region of interest" description="Disordered" evidence="3">
    <location>
        <begin position="728"/>
        <end position="774"/>
    </location>
</feature>
<dbReference type="GO" id="GO:0003723">
    <property type="term" value="F:RNA binding"/>
    <property type="evidence" value="ECO:0007669"/>
    <property type="project" value="UniProtKB-UniRule"/>
</dbReference>
<organism evidence="5 6">
    <name type="scientific">Phakopsora pachyrhizi</name>
    <name type="common">Asian soybean rust disease fungus</name>
    <dbReference type="NCBI Taxonomy" id="170000"/>
    <lineage>
        <taxon>Eukaryota</taxon>
        <taxon>Fungi</taxon>
        <taxon>Dikarya</taxon>
        <taxon>Basidiomycota</taxon>
        <taxon>Pucciniomycotina</taxon>
        <taxon>Pucciniomycetes</taxon>
        <taxon>Pucciniales</taxon>
        <taxon>Phakopsoraceae</taxon>
        <taxon>Phakopsora</taxon>
    </lineage>
</organism>
<reference evidence="5" key="1">
    <citation type="submission" date="2022-06" db="EMBL/GenBank/DDBJ databases">
        <authorList>
            <consortium name="SYNGENTA / RWTH Aachen University"/>
        </authorList>
    </citation>
    <scope>NUCLEOTIDE SEQUENCE</scope>
</reference>
<feature type="compositionally biased region" description="Basic and acidic residues" evidence="3">
    <location>
        <begin position="810"/>
        <end position="823"/>
    </location>
</feature>
<keyword evidence="6" id="KW-1185">Reference proteome</keyword>
<feature type="region of interest" description="Disordered" evidence="3">
    <location>
        <begin position="382"/>
        <end position="401"/>
    </location>
</feature>
<evidence type="ECO:0000313" key="5">
    <source>
        <dbReference type="EMBL" id="CAH7674790.1"/>
    </source>
</evidence>
<feature type="compositionally biased region" description="Basic and acidic residues" evidence="3">
    <location>
        <begin position="582"/>
        <end position="591"/>
    </location>
</feature>
<dbReference type="Gene3D" id="3.30.70.330">
    <property type="match status" value="1"/>
</dbReference>
<keyword evidence="1 2" id="KW-0694">RNA-binding</keyword>
<dbReference type="SMART" id="SM00360">
    <property type="entry name" value="RRM"/>
    <property type="match status" value="1"/>
</dbReference>
<feature type="compositionally biased region" description="Polar residues" evidence="3">
    <location>
        <begin position="130"/>
        <end position="139"/>
    </location>
</feature>
<dbReference type="InterPro" id="IPR012677">
    <property type="entry name" value="Nucleotide-bd_a/b_plait_sf"/>
</dbReference>
<sequence>MMNKSNEKLENRCFRLHLGGLSETVREDEILKRLDRFGKVIKADGIHKLDGNGHPLKYGFVEIESTECKINQCMNLLSGTHFKGSVLRISIARPDYIARRNLSPIESKKTAEDDNQNLNTEDKGEGGLKSTDSVPSSISKLKKRKNKKRRVDGIDFTNDMDLMTLKRFKSRDRINGWKKDPATSLPIFPLITRPLRPIETFPSNDIKSSEGKNDQKKTACPPNRARRIKIDPTVYHSKLKNGKAHLLSTRAISIEQFKLGFSGGAKEKNKIRIDRKMWECETTGETGEVIWRLKEGSNVVHEEKIKLSSSTSRQLPVQSLDVKNVDKEANFHVIETCEVSKLTKNIVSSAFPGLQLDSERQSHLAIFQNLYPGQSMSDSCRLKSKSFKEHSSPKGSETQTPVSRFDCVAEDVQECKETSILECVCSGSTSCSSSDIKPYSPGNQINEAQATVLRLRGGGDAKLLSRKKSRKRKKTTDLDSETPSTCISQKQAEGDEKDLEKDPADEDIAIELKRERERYISLASQVVFERCDPLGALEDVGQGSREAVERQKVKELRHNINFGSEIEFVPPIDELSTAREIEKKTTGKDQRLNSVNTDTKDIITPDGSSPGLKKTQPFNTNEKKPEKNEENAYPKADFKKPNIINKAKMKGEVFYVEAERKDKKKAKRSIKTVEVKNLQDSKSKKLTEIFKPKESENVEFRLADVLNEIELDDETDVLNLKFMEERCEQKVEKSEKEEKNDDHGKNYNDELGLKTPRMHHLIHPSRISHESSWIRRDCGRLGEEDSANRSMSKRDTKDRGGIFGLLAELEQERDGNGNERNKELPCINSSEHDEFKALIQSTMNELKSNKNRSDANQSESDEIKYCRLRKFIRTETDEQIEEEHNSNKKQLTEQMRLKHKEHVKLQRRQQLQKK</sequence>
<feature type="compositionally biased region" description="Polar residues" evidence="3">
    <location>
        <begin position="481"/>
        <end position="491"/>
    </location>
</feature>
<feature type="compositionally biased region" description="Basic and acidic residues" evidence="3">
    <location>
        <begin position="877"/>
        <end position="886"/>
    </location>
</feature>
<accession>A0AAV0B1L9</accession>
<protein>
    <submittedName>
        <fullName evidence="5">Expressed protein</fullName>
    </submittedName>
</protein>
<dbReference type="InterPro" id="IPR000504">
    <property type="entry name" value="RRM_dom"/>
</dbReference>
<dbReference type="PANTHER" id="PTHR48029">
    <property type="entry name" value="NUCLEOLAR PROTEIN 8"/>
    <property type="match status" value="1"/>
</dbReference>
<comment type="caution">
    <text evidence="5">The sequence shown here is derived from an EMBL/GenBank/DDBJ whole genome shotgun (WGS) entry which is preliminary data.</text>
</comment>
<feature type="region of interest" description="Disordered" evidence="3">
    <location>
        <begin position="780"/>
        <end position="799"/>
    </location>
</feature>
<feature type="region of interest" description="Disordered" evidence="3">
    <location>
        <begin position="877"/>
        <end position="914"/>
    </location>
</feature>